<protein>
    <submittedName>
        <fullName evidence="2">Uncharacterized protein</fullName>
    </submittedName>
</protein>
<keyword evidence="3" id="KW-1185">Reference proteome</keyword>
<reference evidence="2 3" key="1">
    <citation type="submission" date="2020-02" db="EMBL/GenBank/DDBJ databases">
        <authorList>
            <person name="Li X.-J."/>
            <person name="Han X.-M."/>
        </authorList>
    </citation>
    <scope>NUCLEOTIDE SEQUENCE [LARGE SCALE GENOMIC DNA]</scope>
    <source>
        <strain evidence="2 3">CCTCC AB 2017055</strain>
    </source>
</reference>
<dbReference type="EMBL" id="JAAGOA010000002">
    <property type="protein sequence ID" value="NED99272.1"/>
    <property type="molecule type" value="Genomic_DNA"/>
</dbReference>
<keyword evidence="1" id="KW-1133">Transmembrane helix</keyword>
<feature type="transmembrane region" description="Helical" evidence="1">
    <location>
        <begin position="7"/>
        <end position="22"/>
    </location>
</feature>
<comment type="caution">
    <text evidence="2">The sequence shown here is derived from an EMBL/GenBank/DDBJ whole genome shotgun (WGS) entry which is preliminary data.</text>
</comment>
<name>A0A6L9S2H9_9ACTN</name>
<keyword evidence="1" id="KW-0472">Membrane</keyword>
<dbReference type="AlphaFoldDB" id="A0A6L9S2H9"/>
<evidence type="ECO:0000313" key="3">
    <source>
        <dbReference type="Proteomes" id="UP000475214"/>
    </source>
</evidence>
<gene>
    <name evidence="2" type="ORF">G1H10_03735</name>
</gene>
<organism evidence="2 3">
    <name type="scientific">Phytoactinopolyspora halotolerans</name>
    <dbReference type="NCBI Taxonomy" id="1981512"/>
    <lineage>
        <taxon>Bacteria</taxon>
        <taxon>Bacillati</taxon>
        <taxon>Actinomycetota</taxon>
        <taxon>Actinomycetes</taxon>
        <taxon>Jiangellales</taxon>
        <taxon>Jiangellaceae</taxon>
        <taxon>Phytoactinopolyspora</taxon>
    </lineage>
</organism>
<feature type="transmembrane region" description="Helical" evidence="1">
    <location>
        <begin position="28"/>
        <end position="45"/>
    </location>
</feature>
<evidence type="ECO:0000256" key="1">
    <source>
        <dbReference type="SAM" id="Phobius"/>
    </source>
</evidence>
<evidence type="ECO:0000313" key="2">
    <source>
        <dbReference type="EMBL" id="NED99272.1"/>
    </source>
</evidence>
<accession>A0A6L9S2H9</accession>
<dbReference type="RefSeq" id="WP_163732821.1">
    <property type="nucleotide sequence ID" value="NZ_JAAGOA010000002.1"/>
</dbReference>
<proteinExistence type="predicted"/>
<sequence>MAKNTPVVVGGIAVGVIFFLLLPGWLKLLAIVAIIGIPAAGYLMLDPSQRRRLREQRRRRRIGP</sequence>
<dbReference type="Proteomes" id="UP000475214">
    <property type="component" value="Unassembled WGS sequence"/>
</dbReference>
<keyword evidence="1" id="KW-0812">Transmembrane</keyword>